<dbReference type="EMBL" id="VSSQ01001517">
    <property type="protein sequence ID" value="MPM08994.1"/>
    <property type="molecule type" value="Genomic_DNA"/>
</dbReference>
<dbReference type="SUPFAM" id="SSF54001">
    <property type="entry name" value="Cysteine proteinases"/>
    <property type="match status" value="1"/>
</dbReference>
<organism evidence="2">
    <name type="scientific">bioreactor metagenome</name>
    <dbReference type="NCBI Taxonomy" id="1076179"/>
    <lineage>
        <taxon>unclassified sequences</taxon>
        <taxon>metagenomes</taxon>
        <taxon>ecological metagenomes</taxon>
    </lineage>
</organism>
<reference evidence="2" key="1">
    <citation type="submission" date="2019-08" db="EMBL/GenBank/DDBJ databases">
        <authorList>
            <person name="Kucharzyk K."/>
            <person name="Murdoch R.W."/>
            <person name="Higgins S."/>
            <person name="Loffler F."/>
        </authorList>
    </citation>
    <scope>NUCLEOTIDE SEQUENCE</scope>
</reference>
<dbReference type="PROSITE" id="PS50911">
    <property type="entry name" value="CHAP"/>
    <property type="match status" value="1"/>
</dbReference>
<feature type="domain" description="Peptidase C51" evidence="1">
    <location>
        <begin position="38"/>
        <end position="180"/>
    </location>
</feature>
<evidence type="ECO:0000259" key="1">
    <source>
        <dbReference type="PROSITE" id="PS50911"/>
    </source>
</evidence>
<proteinExistence type="predicted"/>
<dbReference type="InterPro" id="IPR007921">
    <property type="entry name" value="CHAP_dom"/>
</dbReference>
<dbReference type="Pfam" id="PF05257">
    <property type="entry name" value="CHAP"/>
    <property type="match status" value="1"/>
</dbReference>
<gene>
    <name evidence="2" type="ORF">SDC9_55310</name>
</gene>
<name>A0A644X4D0_9ZZZZ</name>
<sequence length="184" mass="20775">MIAWLKKHWYVPAGLLLLSSSSVQSIVNKTIGIRETGGGSGFSNKAFEAEMKELGWQSWWSWCVMYAKYTWSHWLKGTKRDQAMKLINVNSQQTWSNFRKDTSGYFELSDKPKHIGAIAIWQGAVNSGTGHAGIVTKIPADYSYFETSEGNYNNQVAPVKRYYNYNTANSEGLKLRGFINVKGV</sequence>
<dbReference type="AlphaFoldDB" id="A0A644X4D0"/>
<dbReference type="Gene3D" id="3.90.1720.10">
    <property type="entry name" value="endopeptidase domain like (from Nostoc punctiforme)"/>
    <property type="match status" value="1"/>
</dbReference>
<dbReference type="InterPro" id="IPR038765">
    <property type="entry name" value="Papain-like_cys_pep_sf"/>
</dbReference>
<evidence type="ECO:0000313" key="2">
    <source>
        <dbReference type="EMBL" id="MPM08994.1"/>
    </source>
</evidence>
<accession>A0A644X4D0</accession>
<comment type="caution">
    <text evidence="2">The sequence shown here is derived from an EMBL/GenBank/DDBJ whole genome shotgun (WGS) entry which is preliminary data.</text>
</comment>
<protein>
    <recommendedName>
        <fullName evidence="1">Peptidase C51 domain-containing protein</fullName>
    </recommendedName>
</protein>